<feature type="transmembrane region" description="Helical" evidence="8">
    <location>
        <begin position="194"/>
        <end position="211"/>
    </location>
</feature>
<dbReference type="InterPro" id="IPR001640">
    <property type="entry name" value="Lgt"/>
</dbReference>
<reference evidence="9 10" key="1">
    <citation type="submission" date="2014-12" db="EMBL/GenBank/DDBJ databases">
        <title>Genome assembly of Enhygromyxa salina DSM 15201.</title>
        <authorList>
            <person name="Sharma G."/>
            <person name="Subramanian S."/>
        </authorList>
    </citation>
    <scope>NUCLEOTIDE SEQUENCE [LARGE SCALE GENOMIC DNA]</scope>
    <source>
        <strain evidence="9 10">DSM 15201</strain>
    </source>
</reference>
<evidence type="ECO:0000256" key="4">
    <source>
        <dbReference type="ARBA" id="ARBA00022692"/>
    </source>
</evidence>
<comment type="caution">
    <text evidence="9">The sequence shown here is derived from an EMBL/GenBank/DDBJ whole genome shotgun (WGS) entry which is preliminary data.</text>
</comment>
<keyword evidence="2" id="KW-1003">Cell membrane</keyword>
<keyword evidence="3 9" id="KW-0808">Transferase</keyword>
<dbReference type="PANTHER" id="PTHR30589">
    <property type="entry name" value="PROLIPOPROTEIN DIACYLGLYCERYL TRANSFERASE"/>
    <property type="match status" value="1"/>
</dbReference>
<dbReference type="AlphaFoldDB" id="A0A0C2CUD9"/>
<evidence type="ECO:0000313" key="9">
    <source>
        <dbReference type="EMBL" id="KIG14746.1"/>
    </source>
</evidence>
<protein>
    <submittedName>
        <fullName evidence="9">Prolipoprotein diacylglyceryl transferase</fullName>
    </submittedName>
</protein>
<evidence type="ECO:0000256" key="8">
    <source>
        <dbReference type="SAM" id="Phobius"/>
    </source>
</evidence>
<comment type="similarity">
    <text evidence="1">Belongs to the Lgt family.</text>
</comment>
<feature type="transmembrane region" description="Helical" evidence="8">
    <location>
        <begin position="218"/>
        <end position="236"/>
    </location>
</feature>
<name>A0A0C2CUD9_9BACT</name>
<accession>A0A0C2CUD9</accession>
<dbReference type="GO" id="GO:0042158">
    <property type="term" value="P:lipoprotein biosynthetic process"/>
    <property type="evidence" value="ECO:0007669"/>
    <property type="project" value="InterPro"/>
</dbReference>
<evidence type="ECO:0000256" key="5">
    <source>
        <dbReference type="ARBA" id="ARBA00022989"/>
    </source>
</evidence>
<evidence type="ECO:0000256" key="1">
    <source>
        <dbReference type="ARBA" id="ARBA00007150"/>
    </source>
</evidence>
<evidence type="ECO:0000256" key="3">
    <source>
        <dbReference type="ARBA" id="ARBA00022679"/>
    </source>
</evidence>
<evidence type="ECO:0000313" key="10">
    <source>
        <dbReference type="Proteomes" id="UP000031599"/>
    </source>
</evidence>
<feature type="transmembrane region" description="Helical" evidence="8">
    <location>
        <begin position="120"/>
        <end position="137"/>
    </location>
</feature>
<feature type="transmembrane region" description="Helical" evidence="8">
    <location>
        <begin position="89"/>
        <end position="113"/>
    </location>
</feature>
<keyword evidence="5 8" id="KW-1133">Transmembrane helix</keyword>
<feature type="transmembrane region" description="Helical" evidence="8">
    <location>
        <begin position="23"/>
        <end position="45"/>
    </location>
</feature>
<dbReference type="Proteomes" id="UP000031599">
    <property type="component" value="Unassembled WGS sequence"/>
</dbReference>
<sequence length="340" mass="36027">MGAVRQPVLTMHPVLFSLGETPIHAYGFLIAVALILGWILSLAFARADKLPADQLGTGYVFAVGAGLLAGRAMWLFSNREQYEGALSLIQLQAGGLSGFGGVLTGLIVAGVYCQNKKIPPWAWLDCAAPAFLLGVVLERLGAFLAGADFGAYVDPDFFLAVQFPADSPVYDVQRRQLTGLRMALDRSLPVHPSQLYAAAAAAVGVGLSLVIRARRQYSGQVALFAMGFYAAVRYLIEDPFRYDVTPELAGPITLGHLTGVVVIGVVIGVHFTRRTKLAEAPASVVQWTGGPWTPGAEEPAKSGKKKKKSGKKKSGAKKSGAKKSAAKSADAKKTDAKKTD</sequence>
<feature type="region of interest" description="Disordered" evidence="7">
    <location>
        <begin position="288"/>
        <end position="340"/>
    </location>
</feature>
<dbReference type="GO" id="GO:0005886">
    <property type="term" value="C:plasma membrane"/>
    <property type="evidence" value="ECO:0007669"/>
    <property type="project" value="InterPro"/>
</dbReference>
<keyword evidence="9" id="KW-0449">Lipoprotein</keyword>
<evidence type="ECO:0000256" key="2">
    <source>
        <dbReference type="ARBA" id="ARBA00022475"/>
    </source>
</evidence>
<dbReference type="EMBL" id="JMCC02000066">
    <property type="protein sequence ID" value="KIG14746.1"/>
    <property type="molecule type" value="Genomic_DNA"/>
</dbReference>
<feature type="transmembrane region" description="Helical" evidence="8">
    <location>
        <begin position="57"/>
        <end position="77"/>
    </location>
</feature>
<keyword evidence="6 8" id="KW-0472">Membrane</keyword>
<gene>
    <name evidence="9" type="ORF">DB30_06332</name>
</gene>
<feature type="compositionally biased region" description="Basic residues" evidence="7">
    <location>
        <begin position="302"/>
        <end position="325"/>
    </location>
</feature>
<evidence type="ECO:0000256" key="7">
    <source>
        <dbReference type="SAM" id="MobiDB-lite"/>
    </source>
</evidence>
<dbReference type="Pfam" id="PF01790">
    <property type="entry name" value="LGT"/>
    <property type="match status" value="1"/>
</dbReference>
<organism evidence="9 10">
    <name type="scientific">Enhygromyxa salina</name>
    <dbReference type="NCBI Taxonomy" id="215803"/>
    <lineage>
        <taxon>Bacteria</taxon>
        <taxon>Pseudomonadati</taxon>
        <taxon>Myxococcota</taxon>
        <taxon>Polyangia</taxon>
        <taxon>Nannocystales</taxon>
        <taxon>Nannocystaceae</taxon>
        <taxon>Enhygromyxa</taxon>
    </lineage>
</organism>
<dbReference type="PANTHER" id="PTHR30589:SF0">
    <property type="entry name" value="PHOSPHATIDYLGLYCEROL--PROLIPOPROTEIN DIACYLGLYCERYL TRANSFERASE"/>
    <property type="match status" value="1"/>
</dbReference>
<evidence type="ECO:0000256" key="6">
    <source>
        <dbReference type="ARBA" id="ARBA00023136"/>
    </source>
</evidence>
<proteinExistence type="inferred from homology"/>
<feature type="transmembrane region" description="Helical" evidence="8">
    <location>
        <begin position="248"/>
        <end position="269"/>
    </location>
</feature>
<feature type="compositionally biased region" description="Basic and acidic residues" evidence="7">
    <location>
        <begin position="329"/>
        <end position="340"/>
    </location>
</feature>
<keyword evidence="4 8" id="KW-0812">Transmembrane</keyword>
<dbReference type="GO" id="GO:0008961">
    <property type="term" value="F:phosphatidylglycerol-prolipoprotein diacylglyceryl transferase activity"/>
    <property type="evidence" value="ECO:0007669"/>
    <property type="project" value="InterPro"/>
</dbReference>